<dbReference type="AlphaFoldDB" id="A0A8H8RC88"/>
<dbReference type="OrthoDB" id="3477009at2759"/>
<dbReference type="EMBL" id="QGMJ01001437">
    <property type="protein sequence ID" value="TVY31532.1"/>
    <property type="molecule type" value="Genomic_DNA"/>
</dbReference>
<protein>
    <submittedName>
        <fullName evidence="1">Uncharacterized protein</fullName>
    </submittedName>
</protein>
<sequence length="340" mass="38544">MDEENEIFITSRSRAPSIINVKSENVRVFAQLPDLIQEAAVSTECRPNIRINRVHNNRVIGPYFMKQPMFYVASRTDSGIDLPDLDVKDEKILAKYGLDLTANFADIKAYGAEAFFQKKNASNGSNYSLCACATGYIWISVRTLYESTDPEEFSDVEVQIGTFALKAKAITTMEIPLQYMYSGRDDPLDGQLALLCSTVLGKYLRFRMIGKQYESAAETAIAESRRQLSPLRIVDPGRFGDLESLLTQVCESAPLPPTSDVSLISRSMIMGRWQIWRERSILRRRYFLPHRVVQCFRRSQHDSIDLLSGCFQALTPEKSKSPTPINYSTYLTRLENVSQS</sequence>
<proteinExistence type="predicted"/>
<organism evidence="1 2">
    <name type="scientific">Lachnellula subtilissima</name>
    <dbReference type="NCBI Taxonomy" id="602034"/>
    <lineage>
        <taxon>Eukaryota</taxon>
        <taxon>Fungi</taxon>
        <taxon>Dikarya</taxon>
        <taxon>Ascomycota</taxon>
        <taxon>Pezizomycotina</taxon>
        <taxon>Leotiomycetes</taxon>
        <taxon>Helotiales</taxon>
        <taxon>Lachnaceae</taxon>
        <taxon>Lachnellula</taxon>
    </lineage>
</organism>
<keyword evidence="2" id="KW-1185">Reference proteome</keyword>
<name>A0A8H8RC88_9HELO</name>
<reference evidence="1 2" key="1">
    <citation type="submission" date="2018-05" db="EMBL/GenBank/DDBJ databases">
        <title>Genome sequencing and assembly of the regulated plant pathogen Lachnellula willkommii and related sister species for the development of diagnostic species identification markers.</title>
        <authorList>
            <person name="Giroux E."/>
            <person name="Bilodeau G."/>
        </authorList>
    </citation>
    <scope>NUCLEOTIDE SEQUENCE [LARGE SCALE GENOMIC DNA]</scope>
    <source>
        <strain evidence="1 2">CBS 197.66</strain>
    </source>
</reference>
<comment type="caution">
    <text evidence="1">The sequence shown here is derived from an EMBL/GenBank/DDBJ whole genome shotgun (WGS) entry which is preliminary data.</text>
</comment>
<evidence type="ECO:0000313" key="2">
    <source>
        <dbReference type="Proteomes" id="UP000462212"/>
    </source>
</evidence>
<gene>
    <name evidence="1" type="ORF">LSUB1_G008119</name>
</gene>
<dbReference type="Proteomes" id="UP000462212">
    <property type="component" value="Unassembled WGS sequence"/>
</dbReference>
<evidence type="ECO:0000313" key="1">
    <source>
        <dbReference type="EMBL" id="TVY31532.1"/>
    </source>
</evidence>
<accession>A0A8H8RC88</accession>